<protein>
    <submittedName>
        <fullName evidence="1">Uncharacterized protein</fullName>
    </submittedName>
</protein>
<dbReference type="EMBL" id="RXGB01000016">
    <property type="protein sequence ID" value="TMX05729.1"/>
    <property type="molecule type" value="Genomic_DNA"/>
</dbReference>
<sequence length="91" mass="10365">MARTDGPSFDDAPLLGPLIGHVRQTFTKIGITFYSCQRVGEWGSRSTVTDYGLRQFFLDEFFFGVSDPIDDCARRTVVCPTDHRCHRLLHL</sequence>
<gene>
    <name evidence="1" type="ORF">EJD97_004323</name>
</gene>
<accession>A0A6N2CFQ7</accession>
<evidence type="ECO:0000313" key="1">
    <source>
        <dbReference type="EMBL" id="TMX05729.1"/>
    </source>
</evidence>
<name>A0A6N2CFQ7_SOLCI</name>
<reference evidence="1" key="1">
    <citation type="submission" date="2019-05" db="EMBL/GenBank/DDBJ databases">
        <title>The de novo reference genome and transcriptome assemblies of the wild tomato species Solanum chilense.</title>
        <authorList>
            <person name="Stam R."/>
            <person name="Nosenko T."/>
            <person name="Hoerger A.C."/>
            <person name="Stephan W."/>
            <person name="Seidel M.A."/>
            <person name="Kuhn J.M.M."/>
            <person name="Haberer G."/>
            <person name="Tellier A."/>
        </authorList>
    </citation>
    <scope>NUCLEOTIDE SEQUENCE</scope>
    <source>
        <tissue evidence="1">Mature leaves</tissue>
    </source>
</reference>
<comment type="caution">
    <text evidence="1">The sequence shown here is derived from an EMBL/GenBank/DDBJ whole genome shotgun (WGS) entry which is preliminary data.</text>
</comment>
<organism evidence="1">
    <name type="scientific">Solanum chilense</name>
    <name type="common">Tomato</name>
    <name type="synonym">Lycopersicon chilense</name>
    <dbReference type="NCBI Taxonomy" id="4083"/>
    <lineage>
        <taxon>Eukaryota</taxon>
        <taxon>Viridiplantae</taxon>
        <taxon>Streptophyta</taxon>
        <taxon>Embryophyta</taxon>
        <taxon>Tracheophyta</taxon>
        <taxon>Spermatophyta</taxon>
        <taxon>Magnoliopsida</taxon>
        <taxon>eudicotyledons</taxon>
        <taxon>Gunneridae</taxon>
        <taxon>Pentapetalae</taxon>
        <taxon>asterids</taxon>
        <taxon>lamiids</taxon>
        <taxon>Solanales</taxon>
        <taxon>Solanaceae</taxon>
        <taxon>Solanoideae</taxon>
        <taxon>Solaneae</taxon>
        <taxon>Solanum</taxon>
        <taxon>Solanum subgen. Lycopersicon</taxon>
    </lineage>
</organism>
<proteinExistence type="predicted"/>
<dbReference type="AlphaFoldDB" id="A0A6N2CFQ7"/>